<comment type="caution">
    <text evidence="7">The sequence shown here is derived from an EMBL/GenBank/DDBJ whole genome shotgun (WGS) entry which is preliminary data.</text>
</comment>
<dbReference type="Gene3D" id="2.10.69.10">
    <property type="entry name" value="Cysteine Protease (Bromelain) Inhibitor, subunit H"/>
    <property type="match status" value="1"/>
</dbReference>
<dbReference type="GO" id="GO:0004867">
    <property type="term" value="F:serine-type endopeptidase inhibitor activity"/>
    <property type="evidence" value="ECO:0007669"/>
    <property type="project" value="UniProtKB-KW"/>
</dbReference>
<evidence type="ECO:0000256" key="1">
    <source>
        <dbReference type="ARBA" id="ARBA00008506"/>
    </source>
</evidence>
<dbReference type="PANTHER" id="PTHR33479:SF8">
    <property type="entry name" value="BOWMAN-BIRK TYPE TRYPSIN INHIBITOR"/>
    <property type="match status" value="1"/>
</dbReference>
<dbReference type="GO" id="GO:0005576">
    <property type="term" value="C:extracellular region"/>
    <property type="evidence" value="ECO:0007669"/>
    <property type="project" value="InterPro"/>
</dbReference>
<protein>
    <recommendedName>
        <fullName evidence="6">Bowman-Birk serine protease inhibitors family domain-containing protein</fullName>
    </recommendedName>
</protein>
<dbReference type="SUPFAM" id="SSF57247">
    <property type="entry name" value="Bowman-Birk inhibitor, BBI"/>
    <property type="match status" value="1"/>
</dbReference>
<feature type="region of interest" description="Disordered" evidence="5">
    <location>
        <begin position="42"/>
        <end position="70"/>
    </location>
</feature>
<dbReference type="Proteomes" id="UP000823388">
    <property type="component" value="Chromosome 5K"/>
</dbReference>
<evidence type="ECO:0000313" key="8">
    <source>
        <dbReference type="Proteomes" id="UP000823388"/>
    </source>
</evidence>
<comment type="similarity">
    <text evidence="1">Belongs to the Bowman-Birk serine protease inhibitor family.</text>
</comment>
<evidence type="ECO:0000256" key="5">
    <source>
        <dbReference type="SAM" id="MobiDB-lite"/>
    </source>
</evidence>
<evidence type="ECO:0000259" key="6">
    <source>
        <dbReference type="SMART" id="SM00269"/>
    </source>
</evidence>
<keyword evidence="4" id="KW-1015">Disulfide bond</keyword>
<organism evidence="7 8">
    <name type="scientific">Panicum virgatum</name>
    <name type="common">Blackwell switchgrass</name>
    <dbReference type="NCBI Taxonomy" id="38727"/>
    <lineage>
        <taxon>Eukaryota</taxon>
        <taxon>Viridiplantae</taxon>
        <taxon>Streptophyta</taxon>
        <taxon>Embryophyta</taxon>
        <taxon>Tracheophyta</taxon>
        <taxon>Spermatophyta</taxon>
        <taxon>Magnoliopsida</taxon>
        <taxon>Liliopsida</taxon>
        <taxon>Poales</taxon>
        <taxon>Poaceae</taxon>
        <taxon>PACMAD clade</taxon>
        <taxon>Panicoideae</taxon>
        <taxon>Panicodae</taxon>
        <taxon>Paniceae</taxon>
        <taxon>Panicinae</taxon>
        <taxon>Panicum</taxon>
        <taxon>Panicum sect. Hiantes</taxon>
    </lineage>
</organism>
<name>A0A8T0SUX4_PANVG</name>
<gene>
    <name evidence="7" type="ORF">PVAP13_5KG626507</name>
</gene>
<evidence type="ECO:0000256" key="4">
    <source>
        <dbReference type="ARBA" id="ARBA00023157"/>
    </source>
</evidence>
<evidence type="ECO:0000256" key="2">
    <source>
        <dbReference type="ARBA" id="ARBA00022690"/>
    </source>
</evidence>
<accession>A0A8T0SUX4</accession>
<evidence type="ECO:0000256" key="3">
    <source>
        <dbReference type="ARBA" id="ARBA00022900"/>
    </source>
</evidence>
<feature type="region of interest" description="Disordered" evidence="5">
    <location>
        <begin position="89"/>
        <end position="110"/>
    </location>
</feature>
<dbReference type="AlphaFoldDB" id="A0A8T0SUX4"/>
<keyword evidence="2" id="KW-0646">Protease inhibitor</keyword>
<proteinExistence type="inferred from homology"/>
<sequence length="293" mass="32304">MQDSVRCLLLARVVCLSVGVSYSYPFTCHFASRRLLSSSCQSPAAEPRRQPEMSRPKCPTTSRSRRKIWSSSTVSSTVSLTTTLPLCRFGEPATTQSTRRRPRTGERKKAPERLVERMLRRRGLEEKTAPERCTKQTANTAVSLCQAPPPIKETRQEQGDPSKRLATLAVLAKGDHQTNMRPQVLFVTLGILVLLATPPPGKGNLEEGRAALAEGTNARAWPCCDKCGLCLLMHPPMCTCLDVSERGCHPACRNCVKYTADSGSIRHEPPVYRCADMLTNFCQRRCTSAAALA</sequence>
<evidence type="ECO:0000313" key="7">
    <source>
        <dbReference type="EMBL" id="KAG2601927.1"/>
    </source>
</evidence>
<reference evidence="7" key="1">
    <citation type="submission" date="2020-05" db="EMBL/GenBank/DDBJ databases">
        <title>WGS assembly of Panicum virgatum.</title>
        <authorList>
            <person name="Lovell J.T."/>
            <person name="Jenkins J."/>
            <person name="Shu S."/>
            <person name="Juenger T.E."/>
            <person name="Schmutz J."/>
        </authorList>
    </citation>
    <scope>NUCLEOTIDE SEQUENCE</scope>
    <source>
        <strain evidence="7">AP13</strain>
    </source>
</reference>
<keyword evidence="8" id="KW-1185">Reference proteome</keyword>
<dbReference type="InterPro" id="IPR000877">
    <property type="entry name" value="Prot_inh_BBI"/>
</dbReference>
<keyword evidence="3" id="KW-0722">Serine protease inhibitor</keyword>
<dbReference type="EMBL" id="CM029045">
    <property type="protein sequence ID" value="KAG2601927.1"/>
    <property type="molecule type" value="Genomic_DNA"/>
</dbReference>
<dbReference type="CDD" id="cd00023">
    <property type="entry name" value="BBI"/>
    <property type="match status" value="1"/>
</dbReference>
<dbReference type="SMART" id="SM00269">
    <property type="entry name" value="BowB"/>
    <property type="match status" value="1"/>
</dbReference>
<feature type="domain" description="Bowman-Birk serine protease inhibitors family" evidence="6">
    <location>
        <begin position="223"/>
        <end position="286"/>
    </location>
</feature>
<feature type="compositionally biased region" description="Basic and acidic residues" evidence="5">
    <location>
        <begin position="46"/>
        <end position="55"/>
    </location>
</feature>
<dbReference type="PANTHER" id="PTHR33479">
    <property type="entry name" value="BOWMAN-BIRK TYPE BRAN TRYPSIN INHIBITOR"/>
    <property type="match status" value="1"/>
</dbReference>
<dbReference type="InterPro" id="IPR035995">
    <property type="entry name" value="Bowman-Birk_prot_inh"/>
</dbReference>